<name>A0A1M7QRY8_9ACTN</name>
<evidence type="ECO:0000313" key="2">
    <source>
        <dbReference type="EMBL" id="SHN34487.1"/>
    </source>
</evidence>
<dbReference type="RefSeq" id="WP_235002723.1">
    <property type="nucleotide sequence ID" value="NZ_FRBI01000041.1"/>
</dbReference>
<feature type="region of interest" description="Disordered" evidence="1">
    <location>
        <begin position="1"/>
        <end position="22"/>
    </location>
</feature>
<sequence length="86" mass="9421">MTTAGLPGTTPTRPPATAPPPVSLDWHDGWHFTGGGRCVLCNRHTVLRSHAGEDVHKVCAERWLARNPGKDRFVSDLPRGRRRGTA</sequence>
<dbReference type="Proteomes" id="UP000184111">
    <property type="component" value="Unassembled WGS sequence"/>
</dbReference>
<dbReference type="AlphaFoldDB" id="A0A1M7QRY8"/>
<dbReference type="EMBL" id="FRBI01000041">
    <property type="protein sequence ID" value="SHN34487.1"/>
    <property type="molecule type" value="Genomic_DNA"/>
</dbReference>
<organism evidence="2 3">
    <name type="scientific">Actinacidiphila paucisporea</name>
    <dbReference type="NCBI Taxonomy" id="310782"/>
    <lineage>
        <taxon>Bacteria</taxon>
        <taxon>Bacillati</taxon>
        <taxon>Actinomycetota</taxon>
        <taxon>Actinomycetes</taxon>
        <taxon>Kitasatosporales</taxon>
        <taxon>Streptomycetaceae</taxon>
        <taxon>Actinacidiphila</taxon>
    </lineage>
</organism>
<proteinExistence type="predicted"/>
<feature type="compositionally biased region" description="Low complexity" evidence="1">
    <location>
        <begin position="1"/>
        <end position="11"/>
    </location>
</feature>
<protein>
    <submittedName>
        <fullName evidence="2">Uncharacterized protein</fullName>
    </submittedName>
</protein>
<dbReference type="STRING" id="310782.SAMN05216499_14125"/>
<accession>A0A1M7QRY8</accession>
<evidence type="ECO:0000313" key="3">
    <source>
        <dbReference type="Proteomes" id="UP000184111"/>
    </source>
</evidence>
<keyword evidence="3" id="KW-1185">Reference proteome</keyword>
<reference evidence="2 3" key="1">
    <citation type="submission" date="2016-11" db="EMBL/GenBank/DDBJ databases">
        <authorList>
            <person name="Jaros S."/>
            <person name="Januszkiewicz K."/>
            <person name="Wedrychowicz H."/>
        </authorList>
    </citation>
    <scope>NUCLEOTIDE SEQUENCE [LARGE SCALE GENOMIC DNA]</scope>
    <source>
        <strain evidence="2 3">CGMCC 4.2025</strain>
    </source>
</reference>
<gene>
    <name evidence="2" type="ORF">SAMN05216499_14125</name>
</gene>
<feature type="compositionally biased region" description="Pro residues" evidence="1">
    <location>
        <begin position="12"/>
        <end position="22"/>
    </location>
</feature>
<evidence type="ECO:0000256" key="1">
    <source>
        <dbReference type="SAM" id="MobiDB-lite"/>
    </source>
</evidence>